<dbReference type="GO" id="GO:0070681">
    <property type="term" value="P:glutaminyl-tRNAGln biosynthesis via transamidation"/>
    <property type="evidence" value="ECO:0007669"/>
    <property type="project" value="UniProtKB-UniRule"/>
</dbReference>
<comment type="catalytic activity">
    <reaction evidence="1">
        <text>L-glutamyl-tRNA(Gln) + L-glutamine + ATP + H2O = L-glutaminyl-tRNA(Gln) + L-glutamate + ADP + phosphate + H(+)</text>
        <dbReference type="Rhea" id="RHEA:17521"/>
        <dbReference type="Rhea" id="RHEA-COMP:9681"/>
        <dbReference type="Rhea" id="RHEA-COMP:9684"/>
        <dbReference type="ChEBI" id="CHEBI:15377"/>
        <dbReference type="ChEBI" id="CHEBI:15378"/>
        <dbReference type="ChEBI" id="CHEBI:29985"/>
        <dbReference type="ChEBI" id="CHEBI:30616"/>
        <dbReference type="ChEBI" id="CHEBI:43474"/>
        <dbReference type="ChEBI" id="CHEBI:58359"/>
        <dbReference type="ChEBI" id="CHEBI:78520"/>
        <dbReference type="ChEBI" id="CHEBI:78521"/>
        <dbReference type="ChEBI" id="CHEBI:456216"/>
    </reaction>
</comment>
<dbReference type="GO" id="GO:0032543">
    <property type="term" value="P:mitochondrial translation"/>
    <property type="evidence" value="ECO:0007669"/>
    <property type="project" value="UniProtKB-UniRule"/>
</dbReference>
<dbReference type="GO" id="GO:0006450">
    <property type="term" value="P:regulation of translational fidelity"/>
    <property type="evidence" value="ECO:0007669"/>
    <property type="project" value="InterPro"/>
</dbReference>
<dbReference type="OrthoDB" id="2020502at2759"/>
<dbReference type="STRING" id="554055.A0A2P6VH98"/>
<dbReference type="AlphaFoldDB" id="A0A2P6VH98"/>
<dbReference type="NCBIfam" id="TIGR00135">
    <property type="entry name" value="gatC"/>
    <property type="match status" value="1"/>
</dbReference>
<keyword evidence="1" id="KW-0547">Nucleotide-binding</keyword>
<keyword evidence="1" id="KW-0067">ATP-binding</keyword>
<comment type="function">
    <text evidence="1">Allows the formation of correctly charged Gln-tRNA(Gln) through the transamidation of misacylated Glu-tRNA(Gln) in chloroplasts and mitochondria. The reaction takes place in the presence of glutamine and ATP through an activated gamma-phospho-Glu-tRNA(Gln).</text>
</comment>
<dbReference type="HAMAP" id="MF_00122">
    <property type="entry name" value="GatC"/>
    <property type="match status" value="1"/>
</dbReference>
<keyword evidence="1" id="KW-0648">Protein biosynthesis</keyword>
<keyword evidence="1" id="KW-0496">Mitochondrion</keyword>
<dbReference type="InterPro" id="IPR036113">
    <property type="entry name" value="Asp/Glu-ADT_sf_sub_c"/>
</dbReference>
<dbReference type="EC" id="6.3.5.-" evidence="1"/>
<dbReference type="GO" id="GO:0030956">
    <property type="term" value="C:glutamyl-tRNA(Gln) amidotransferase complex"/>
    <property type="evidence" value="ECO:0007669"/>
    <property type="project" value="UniProtKB-UniRule"/>
</dbReference>
<dbReference type="Proteomes" id="UP000239649">
    <property type="component" value="Unassembled WGS sequence"/>
</dbReference>
<comment type="caution">
    <text evidence="2">The sequence shown here is derived from an EMBL/GenBank/DDBJ whole genome shotgun (WGS) entry which is preliminary data.</text>
</comment>
<proteinExistence type="inferred from homology"/>
<keyword evidence="1" id="KW-0436">Ligase</keyword>
<dbReference type="GO" id="GO:0005739">
    <property type="term" value="C:mitochondrion"/>
    <property type="evidence" value="ECO:0007669"/>
    <property type="project" value="UniProtKB-SubCell"/>
</dbReference>
<keyword evidence="1" id="KW-0934">Plastid</keyword>
<dbReference type="Pfam" id="PF02686">
    <property type="entry name" value="GatC"/>
    <property type="match status" value="1"/>
</dbReference>
<sequence length="152" mass="15901">MFQLRCAAATSRLARALPMRADAAAARSSSAAAAVRLQPCRAAASSGGGDGGDGVAPPDVRELARMAHISVTDQEVADWGRKIEGIVEWFGQLQEVDVEGVPPALRADVEGASTLRPDEVVRRAAGEDLLQQAADREGPFVRVPKIATAADD</sequence>
<name>A0A2P6VH98_9CHLO</name>
<organism evidence="2 3">
    <name type="scientific">Micractinium conductrix</name>
    <dbReference type="NCBI Taxonomy" id="554055"/>
    <lineage>
        <taxon>Eukaryota</taxon>
        <taxon>Viridiplantae</taxon>
        <taxon>Chlorophyta</taxon>
        <taxon>core chlorophytes</taxon>
        <taxon>Trebouxiophyceae</taxon>
        <taxon>Chlorellales</taxon>
        <taxon>Chlorellaceae</taxon>
        <taxon>Chlorella clade</taxon>
        <taxon>Micractinium</taxon>
    </lineage>
</organism>
<dbReference type="PANTHER" id="PTHR15004:SF0">
    <property type="entry name" value="GLUTAMYL-TRNA(GLN) AMIDOTRANSFERASE SUBUNIT C, MITOCHONDRIAL"/>
    <property type="match status" value="1"/>
</dbReference>
<protein>
    <recommendedName>
        <fullName evidence="1">Glutamyl-tRNA(Gln) amidotransferase subunit C, chloroplastic/mitochondrial</fullName>
        <shortName evidence="1">Glu-AdT subunit C</shortName>
        <ecNumber evidence="1">6.3.5.-</ecNumber>
    </recommendedName>
</protein>
<comment type="subcellular location">
    <subcellularLocation>
        <location evidence="1">Mitochondrion</location>
    </subcellularLocation>
    <subcellularLocation>
        <location evidence="1">Plastid</location>
        <location evidence="1">Chloroplast</location>
    </subcellularLocation>
</comment>
<dbReference type="Gene3D" id="1.10.20.60">
    <property type="entry name" value="Glu-tRNAGln amidotransferase C subunit, N-terminal domain"/>
    <property type="match status" value="1"/>
</dbReference>
<keyword evidence="1" id="KW-0150">Chloroplast</keyword>
<gene>
    <name evidence="1" type="primary">GATC</name>
    <name evidence="2" type="ORF">C2E20_3483</name>
</gene>
<dbReference type="GO" id="GO:0009507">
    <property type="term" value="C:chloroplast"/>
    <property type="evidence" value="ECO:0007669"/>
    <property type="project" value="UniProtKB-SubCell"/>
</dbReference>
<comment type="subunit">
    <text evidence="1">Subunit of the heterotrimeric GatCAB amidotransferase (AdT) complex, composed of A, B and C subunits.</text>
</comment>
<keyword evidence="3" id="KW-1185">Reference proteome</keyword>
<comment type="similarity">
    <text evidence="1">Belongs to the GatC family.</text>
</comment>
<evidence type="ECO:0000256" key="1">
    <source>
        <dbReference type="HAMAP-Rule" id="MF_03149"/>
    </source>
</evidence>
<accession>A0A2P6VH98</accession>
<dbReference type="InterPro" id="IPR003837">
    <property type="entry name" value="GatC"/>
</dbReference>
<dbReference type="SUPFAM" id="SSF141000">
    <property type="entry name" value="Glu-tRNAGln amidotransferase C subunit"/>
    <property type="match status" value="1"/>
</dbReference>
<dbReference type="GO" id="GO:0005524">
    <property type="term" value="F:ATP binding"/>
    <property type="evidence" value="ECO:0007669"/>
    <property type="project" value="UniProtKB-KW"/>
</dbReference>
<dbReference type="EMBL" id="LHPF02000007">
    <property type="protein sequence ID" value="PSC73462.1"/>
    <property type="molecule type" value="Genomic_DNA"/>
</dbReference>
<evidence type="ECO:0000313" key="2">
    <source>
        <dbReference type="EMBL" id="PSC73462.1"/>
    </source>
</evidence>
<dbReference type="GO" id="GO:0050567">
    <property type="term" value="F:glutaminyl-tRNA synthase (glutamine-hydrolyzing) activity"/>
    <property type="evidence" value="ECO:0007669"/>
    <property type="project" value="UniProtKB-UniRule"/>
</dbReference>
<reference evidence="2 3" key="1">
    <citation type="journal article" date="2018" name="Plant J.">
        <title>Genome sequences of Chlorella sorokiniana UTEX 1602 and Micractinium conductrix SAG 241.80: implications to maltose excretion by a green alga.</title>
        <authorList>
            <person name="Arriola M.B."/>
            <person name="Velmurugan N."/>
            <person name="Zhang Y."/>
            <person name="Plunkett M.H."/>
            <person name="Hondzo H."/>
            <person name="Barney B.M."/>
        </authorList>
    </citation>
    <scope>NUCLEOTIDE SEQUENCE [LARGE SCALE GENOMIC DNA]</scope>
    <source>
        <strain evidence="2 3">SAG 241.80</strain>
    </source>
</reference>
<dbReference type="PANTHER" id="PTHR15004">
    <property type="entry name" value="GLUTAMYL-TRNA(GLN) AMIDOTRANSFERASE SUBUNIT C, MITOCHONDRIAL"/>
    <property type="match status" value="1"/>
</dbReference>
<evidence type="ECO:0000313" key="3">
    <source>
        <dbReference type="Proteomes" id="UP000239649"/>
    </source>
</evidence>
<dbReference type="GO" id="GO:0016740">
    <property type="term" value="F:transferase activity"/>
    <property type="evidence" value="ECO:0007669"/>
    <property type="project" value="UniProtKB-KW"/>
</dbReference>